<evidence type="ECO:0000256" key="6">
    <source>
        <dbReference type="ARBA" id="ARBA00023306"/>
    </source>
</evidence>
<evidence type="ECO:0000256" key="4">
    <source>
        <dbReference type="ARBA" id="ARBA00022776"/>
    </source>
</evidence>
<evidence type="ECO:0000313" key="10">
    <source>
        <dbReference type="Proteomes" id="UP000515152"/>
    </source>
</evidence>
<sequence>MALPITRRAQNPVVGPIRSLRSRQVFGVLANHAVARPAVKDVKRAPVKGECKPTQFHSQPVPKLEAKVLSVPACPVPMEIDCATSDDLCQAFSDTLIEDIEDVDAEDHSYHLLCSEYVKDIYKYLQQLESDQAVRPRYLDGQEVTGSMRAILINWLVQVHIQFKLLQETMFMTVAIIDRFLQDNPEPRNRLQLVGVTAMFIASKYEERYPPEVTDFVFVTDSAYTAAQIRKMEMDILRVLDFSIGRPQPIQFLRRASKIGDVTAEHHTLAKYLMELTMQDYDMVHFSPSHVACAAFALTLKLYSYGEWTPTLQHYMGYAEDSLLPVMRHIAKNVVAVNKGLTKHLAVKNKYSSQTMMRIALISKLKCSLINDLAQSWDVQKAPI</sequence>
<dbReference type="Pfam" id="PF00134">
    <property type="entry name" value="Cyclin_N"/>
    <property type="match status" value="1"/>
</dbReference>
<comment type="similarity">
    <text evidence="2">Belongs to the cyclin family. Cyclin AB subfamily.</text>
</comment>
<dbReference type="InterPro" id="IPR039361">
    <property type="entry name" value="Cyclin"/>
</dbReference>
<organism evidence="10 11">
    <name type="scientific">Clupea harengus</name>
    <name type="common">Atlantic herring</name>
    <dbReference type="NCBI Taxonomy" id="7950"/>
    <lineage>
        <taxon>Eukaryota</taxon>
        <taxon>Metazoa</taxon>
        <taxon>Chordata</taxon>
        <taxon>Craniata</taxon>
        <taxon>Vertebrata</taxon>
        <taxon>Euteleostomi</taxon>
        <taxon>Actinopterygii</taxon>
        <taxon>Neopterygii</taxon>
        <taxon>Teleostei</taxon>
        <taxon>Clupei</taxon>
        <taxon>Clupeiformes</taxon>
        <taxon>Clupeoidei</taxon>
        <taxon>Clupeidae</taxon>
        <taxon>Clupea</taxon>
    </lineage>
</organism>
<evidence type="ECO:0000259" key="8">
    <source>
        <dbReference type="SMART" id="SM00385"/>
    </source>
</evidence>
<comment type="function">
    <text evidence="1">Essential for the control of the cell cycle at the G2/M (mitosis) transition.</text>
</comment>
<keyword evidence="4" id="KW-0498">Mitosis</keyword>
<dbReference type="FunFam" id="1.10.472.10:FF:000198">
    <property type="entry name" value="G2/mitotic-specific cyclin-B1"/>
    <property type="match status" value="1"/>
</dbReference>
<evidence type="ECO:0000256" key="3">
    <source>
        <dbReference type="ARBA" id="ARBA00022618"/>
    </source>
</evidence>
<dbReference type="Pfam" id="PF02984">
    <property type="entry name" value="Cyclin_C"/>
    <property type="match status" value="1"/>
</dbReference>
<evidence type="ECO:0000256" key="5">
    <source>
        <dbReference type="ARBA" id="ARBA00023127"/>
    </source>
</evidence>
<dbReference type="PROSITE" id="PS00292">
    <property type="entry name" value="CYCLINS"/>
    <property type="match status" value="1"/>
</dbReference>
<dbReference type="GeneID" id="105896340"/>
<dbReference type="InterPro" id="IPR006671">
    <property type="entry name" value="Cyclin_N"/>
</dbReference>
<accession>A0A6P8F6D0</accession>
<dbReference type="GO" id="GO:0051301">
    <property type="term" value="P:cell division"/>
    <property type="evidence" value="ECO:0007669"/>
    <property type="project" value="UniProtKB-KW"/>
</dbReference>
<keyword evidence="5 7" id="KW-0195">Cyclin</keyword>
<feature type="domain" description="Cyclin-like" evidence="8">
    <location>
        <begin position="251"/>
        <end position="332"/>
    </location>
</feature>
<proteinExistence type="inferred from homology"/>
<reference evidence="11" key="1">
    <citation type="submission" date="2025-08" db="UniProtKB">
        <authorList>
            <consortium name="RefSeq"/>
        </authorList>
    </citation>
    <scope>IDENTIFICATION</scope>
</reference>
<feature type="domain" description="Cyclin C-terminal" evidence="9">
    <location>
        <begin position="247"/>
        <end position="365"/>
    </location>
</feature>
<evidence type="ECO:0000256" key="7">
    <source>
        <dbReference type="RuleBase" id="RU000383"/>
    </source>
</evidence>
<dbReference type="InterPro" id="IPR048258">
    <property type="entry name" value="Cyclins_cyclin-box"/>
</dbReference>
<dbReference type="Gene3D" id="1.10.472.10">
    <property type="entry name" value="Cyclin-like"/>
    <property type="match status" value="2"/>
</dbReference>
<protein>
    <submittedName>
        <fullName evidence="11">G2/mitotic-specific cyclin-B1-like</fullName>
    </submittedName>
</protein>
<evidence type="ECO:0000313" key="11">
    <source>
        <dbReference type="RefSeq" id="XP_031419686.1"/>
    </source>
</evidence>
<evidence type="ECO:0000259" key="9">
    <source>
        <dbReference type="SMART" id="SM01332"/>
    </source>
</evidence>
<dbReference type="InterPro" id="IPR013763">
    <property type="entry name" value="Cyclin-like_dom"/>
</dbReference>
<dbReference type="RefSeq" id="XP_031419686.1">
    <property type="nucleotide sequence ID" value="XM_031563826.2"/>
</dbReference>
<dbReference type="KEGG" id="char:105896340"/>
<dbReference type="SMART" id="SM00385">
    <property type="entry name" value="CYCLIN"/>
    <property type="match status" value="2"/>
</dbReference>
<evidence type="ECO:0000256" key="2">
    <source>
        <dbReference type="ARBA" id="ARBA00006955"/>
    </source>
</evidence>
<gene>
    <name evidence="11" type="primary">LOC105896340</name>
</gene>
<feature type="domain" description="Cyclin-like" evidence="8">
    <location>
        <begin position="154"/>
        <end position="238"/>
    </location>
</feature>
<name>A0A6P8F6D0_CLUHA</name>
<dbReference type="InterPro" id="IPR036915">
    <property type="entry name" value="Cyclin-like_sf"/>
</dbReference>
<dbReference type="InterPro" id="IPR004367">
    <property type="entry name" value="Cyclin_C-dom"/>
</dbReference>
<dbReference type="SMART" id="SM01332">
    <property type="entry name" value="Cyclin_C"/>
    <property type="match status" value="1"/>
</dbReference>
<keyword evidence="3" id="KW-0132">Cell division</keyword>
<evidence type="ECO:0000256" key="1">
    <source>
        <dbReference type="ARBA" id="ARBA00003222"/>
    </source>
</evidence>
<dbReference type="Proteomes" id="UP000515152">
    <property type="component" value="Chromosome 26"/>
</dbReference>
<dbReference type="SUPFAM" id="SSF47954">
    <property type="entry name" value="Cyclin-like"/>
    <property type="match status" value="2"/>
</dbReference>
<keyword evidence="6" id="KW-0131">Cell cycle</keyword>
<dbReference type="AlphaFoldDB" id="A0A6P8F6D0"/>
<dbReference type="OrthoDB" id="5590282at2759"/>
<dbReference type="PANTHER" id="PTHR10177">
    <property type="entry name" value="CYCLINS"/>
    <property type="match status" value="1"/>
</dbReference>
<keyword evidence="10" id="KW-1185">Reference proteome</keyword>
<dbReference type="GO" id="GO:0005829">
    <property type="term" value="C:cytosol"/>
    <property type="evidence" value="ECO:0007669"/>
    <property type="project" value="UniProtKB-ARBA"/>
</dbReference>